<keyword evidence="4" id="KW-0762">Sugar transport</keyword>
<keyword evidence="5" id="KW-0808">Transferase</keyword>
<reference evidence="9 11" key="3">
    <citation type="journal article" date="2021" name="BMC Genomics">
        <title>Genome-resolved metagenome and metatranscriptome analyses of thermophilic composting reveal key bacterial players and their metabolic interactions.</title>
        <authorList>
            <person name="Braga L.P.P."/>
            <person name="Pereira R.V."/>
            <person name="Martins L.F."/>
            <person name="Moura L.M.S."/>
            <person name="Sanchez F.B."/>
            <person name="Patane J.S.L."/>
            <person name="da Silva A.M."/>
            <person name="Setubal J.C."/>
        </authorList>
    </citation>
    <scope>NUCLEOTIDE SEQUENCE [LARGE SCALE GENOMIC DNA]</scope>
    <source>
        <strain evidence="9">ZC4RG45</strain>
    </source>
</reference>
<dbReference type="InterPro" id="IPR003501">
    <property type="entry name" value="PTS_EIIB_2/3"/>
</dbReference>
<dbReference type="PANTHER" id="PTHR30181:SF3">
    <property type="entry name" value="MULTIPHOSPHORYL TRANSFER PROTEIN"/>
    <property type="match status" value="1"/>
</dbReference>
<dbReference type="GO" id="GO:0005886">
    <property type="term" value="C:plasma membrane"/>
    <property type="evidence" value="ECO:0007669"/>
    <property type="project" value="TreeGrafter"/>
</dbReference>
<comment type="caution">
    <text evidence="10">The sequence shown here is derived from an EMBL/GenBank/DDBJ whole genome shotgun (WGS) entry which is preliminary data.</text>
</comment>
<gene>
    <name evidence="9" type="ORF">DIU77_017570</name>
    <name evidence="10" type="ORF">DIU77_08120</name>
</gene>
<comment type="function">
    <text evidence="1">The phosphoenolpyruvate-dependent sugar phosphotransferase system (sugar PTS), a major carbohydrate active transport system, catalyzes the phosphorylation of incoming sugar substrates concomitantly with their translocation across the cell membrane. The enzyme II CmtAB PTS system is involved in D-mannitol transport.</text>
</comment>
<keyword evidence="3" id="KW-0597">Phosphoprotein</keyword>
<reference evidence="10" key="2">
    <citation type="submission" date="2018-05" db="EMBL/GenBank/DDBJ databases">
        <authorList>
            <person name="Lanie J.A."/>
            <person name="Ng W.-L."/>
            <person name="Kazmierczak K.M."/>
            <person name="Andrzejewski T.M."/>
            <person name="Davidsen T.M."/>
            <person name="Wayne K.J."/>
            <person name="Tettelin H."/>
            <person name="Glass J.I."/>
            <person name="Rusch D."/>
            <person name="Podicherti R."/>
            <person name="Tsui H.-C.T."/>
            <person name="Winkler M.E."/>
        </authorList>
    </citation>
    <scope>NUCLEOTIDE SEQUENCE</scope>
    <source>
        <strain evidence="10">ZC4RG45</strain>
    </source>
</reference>
<keyword evidence="7" id="KW-0418">Kinase</keyword>
<dbReference type="GO" id="GO:0008982">
    <property type="term" value="F:protein-N(PI)-phosphohistidine-sugar phosphotransferase activity"/>
    <property type="evidence" value="ECO:0007669"/>
    <property type="project" value="InterPro"/>
</dbReference>
<dbReference type="GO" id="GO:0009401">
    <property type="term" value="P:phosphoenolpyruvate-dependent sugar phosphotransferase system"/>
    <property type="evidence" value="ECO:0007669"/>
    <property type="project" value="UniProtKB-KW"/>
</dbReference>
<dbReference type="EMBL" id="QGUI01000258">
    <property type="protein sequence ID" value="PZM98299.1"/>
    <property type="molecule type" value="Genomic_DNA"/>
</dbReference>
<name>A0A2W4LBB0_9PSEU</name>
<dbReference type="PANTHER" id="PTHR30181">
    <property type="entry name" value="MANNITOL PERMEASE IIC COMPONENT"/>
    <property type="match status" value="1"/>
</dbReference>
<evidence type="ECO:0000256" key="1">
    <source>
        <dbReference type="ARBA" id="ARBA00002434"/>
    </source>
</evidence>
<dbReference type="Proteomes" id="UP000249324">
    <property type="component" value="Unassembled WGS sequence"/>
</dbReference>
<dbReference type="GO" id="GO:0016301">
    <property type="term" value="F:kinase activity"/>
    <property type="evidence" value="ECO:0007669"/>
    <property type="project" value="UniProtKB-KW"/>
</dbReference>
<evidence type="ECO:0000259" key="8">
    <source>
        <dbReference type="Pfam" id="PF02302"/>
    </source>
</evidence>
<dbReference type="AlphaFoldDB" id="A0A2W4LBB0"/>
<feature type="domain" description="Phosphotransferase system EIIB component type 2/3" evidence="8">
    <location>
        <begin position="11"/>
        <end position="76"/>
    </location>
</feature>
<evidence type="ECO:0000256" key="3">
    <source>
        <dbReference type="ARBA" id="ARBA00022553"/>
    </source>
</evidence>
<dbReference type="Pfam" id="PF02302">
    <property type="entry name" value="PTS_IIB"/>
    <property type="match status" value="1"/>
</dbReference>
<reference evidence="9" key="1">
    <citation type="submission" date="2018-05" db="EMBL/GenBank/DDBJ databases">
        <authorList>
            <person name="Moura L."/>
            <person name="Setubal J.C."/>
        </authorList>
    </citation>
    <scope>NUCLEOTIDE SEQUENCE</scope>
    <source>
        <strain evidence="9">ZC4RG45</strain>
    </source>
</reference>
<evidence type="ECO:0000256" key="5">
    <source>
        <dbReference type="ARBA" id="ARBA00022679"/>
    </source>
</evidence>
<dbReference type="GO" id="GO:0090563">
    <property type="term" value="F:protein-phosphocysteine-sugar phosphotransferase activity"/>
    <property type="evidence" value="ECO:0007669"/>
    <property type="project" value="TreeGrafter"/>
</dbReference>
<evidence type="ECO:0000313" key="9">
    <source>
        <dbReference type="EMBL" id="MFO7194054.1"/>
    </source>
</evidence>
<sequence length="102" mass="10795">MSTLDASTIKKVVVACDAGMGSSVMLAGQLSSSLAPYSVKVQHSPVNQIPDDADLVLCQQGLVSRAKAVKPDKPVLGFTMFLGDPVFDKLQKAIRDGGQLEY</sequence>
<dbReference type="InterPro" id="IPR050893">
    <property type="entry name" value="Sugar_PTS"/>
</dbReference>
<organism evidence="10">
    <name type="scientific">Thermocrispum agreste</name>
    <dbReference type="NCBI Taxonomy" id="37925"/>
    <lineage>
        <taxon>Bacteria</taxon>
        <taxon>Bacillati</taxon>
        <taxon>Actinomycetota</taxon>
        <taxon>Actinomycetes</taxon>
        <taxon>Pseudonocardiales</taxon>
        <taxon>Pseudonocardiaceae</taxon>
        <taxon>Thermocrispum</taxon>
    </lineage>
</organism>
<evidence type="ECO:0000313" key="10">
    <source>
        <dbReference type="EMBL" id="PZM98299.1"/>
    </source>
</evidence>
<accession>A0A2W4LBB0</accession>
<evidence type="ECO:0000256" key="6">
    <source>
        <dbReference type="ARBA" id="ARBA00022683"/>
    </source>
</evidence>
<dbReference type="InterPro" id="IPR036095">
    <property type="entry name" value="PTS_EIIB-like_sf"/>
</dbReference>
<evidence type="ECO:0000256" key="7">
    <source>
        <dbReference type="ARBA" id="ARBA00022777"/>
    </source>
</evidence>
<evidence type="ECO:0000256" key="4">
    <source>
        <dbReference type="ARBA" id="ARBA00022597"/>
    </source>
</evidence>
<proteinExistence type="predicted"/>
<evidence type="ECO:0000313" key="11">
    <source>
        <dbReference type="Proteomes" id="UP000249324"/>
    </source>
</evidence>
<keyword evidence="2" id="KW-0813">Transport</keyword>
<reference evidence="9" key="4">
    <citation type="submission" date="2023-08" db="EMBL/GenBank/DDBJ databases">
        <authorList>
            <person name="Guima S.E.S."/>
            <person name="Martins L.F."/>
            <person name="Silva A.M."/>
            <person name="Setubal J.C."/>
        </authorList>
    </citation>
    <scope>NUCLEOTIDE SEQUENCE</scope>
    <source>
        <strain evidence="9">ZC4RG45</strain>
    </source>
</reference>
<keyword evidence="6" id="KW-0598">Phosphotransferase system</keyword>
<evidence type="ECO:0000256" key="2">
    <source>
        <dbReference type="ARBA" id="ARBA00022448"/>
    </source>
</evidence>
<dbReference type="SUPFAM" id="SSF52794">
    <property type="entry name" value="PTS system IIB component-like"/>
    <property type="match status" value="1"/>
</dbReference>
<dbReference type="Gene3D" id="3.40.50.2300">
    <property type="match status" value="1"/>
</dbReference>
<dbReference type="EMBL" id="QGUI02000334">
    <property type="protein sequence ID" value="MFO7194054.1"/>
    <property type="molecule type" value="Genomic_DNA"/>
</dbReference>
<protein>
    <submittedName>
        <fullName evidence="10">PTS lactose transporter subunit IIB</fullName>
    </submittedName>
</protein>
<dbReference type="STRING" id="1111738.GCA_000427905_02990"/>